<dbReference type="InterPro" id="IPR005025">
    <property type="entry name" value="FMN_Rdtase-like_dom"/>
</dbReference>
<proteinExistence type="predicted"/>
<protein>
    <submittedName>
        <fullName evidence="2">NADPH-dependent FMN reductase-domain-containing protein</fullName>
    </submittedName>
</protein>
<sequence>MASATKKIAIILGSTRTPRVAPAVVAWITGLITPNLPEGTTIEVLDLADYVSLPLSPEGPLPSQYPRPLTGDPYPSEIVNKWSNQIRSYAGFIFVTPQYNWSFPAVVKVAIDNIFHEWSGKPVLIVSYGGHGGNKANSALRQSLNGVKIHPWDGKVELPLGGAVASAANKGLLEEAVIEQWVGAGKGKEVVERVEELTKILSSAREKA</sequence>
<comment type="caution">
    <text evidence="2">The sequence shown here is derived from an EMBL/GenBank/DDBJ whole genome shotgun (WGS) entry which is preliminary data.</text>
</comment>
<evidence type="ECO:0000313" key="3">
    <source>
        <dbReference type="Proteomes" id="UP000724874"/>
    </source>
</evidence>
<dbReference type="Pfam" id="PF03358">
    <property type="entry name" value="FMN_red"/>
    <property type="match status" value="1"/>
</dbReference>
<keyword evidence="3" id="KW-1185">Reference proteome</keyword>
<dbReference type="InterPro" id="IPR050712">
    <property type="entry name" value="NAD(P)H-dep_reductase"/>
</dbReference>
<evidence type="ECO:0000259" key="1">
    <source>
        <dbReference type="Pfam" id="PF03358"/>
    </source>
</evidence>
<dbReference type="GO" id="GO:0016491">
    <property type="term" value="F:oxidoreductase activity"/>
    <property type="evidence" value="ECO:0007669"/>
    <property type="project" value="InterPro"/>
</dbReference>
<evidence type="ECO:0000313" key="2">
    <source>
        <dbReference type="EMBL" id="KAF8876306.1"/>
    </source>
</evidence>
<accession>A0A9P5NBH3</accession>
<dbReference type="SUPFAM" id="SSF52218">
    <property type="entry name" value="Flavoproteins"/>
    <property type="match status" value="1"/>
</dbReference>
<reference evidence="2" key="1">
    <citation type="submission" date="2020-11" db="EMBL/GenBank/DDBJ databases">
        <authorList>
            <consortium name="DOE Joint Genome Institute"/>
            <person name="Ahrendt S."/>
            <person name="Riley R."/>
            <person name="Andreopoulos W."/>
            <person name="LaButti K."/>
            <person name="Pangilinan J."/>
            <person name="Ruiz-duenas F.J."/>
            <person name="Barrasa J.M."/>
            <person name="Sanchez-Garcia M."/>
            <person name="Camarero S."/>
            <person name="Miyauchi S."/>
            <person name="Serrano A."/>
            <person name="Linde D."/>
            <person name="Babiker R."/>
            <person name="Drula E."/>
            <person name="Ayuso-Fernandez I."/>
            <person name="Pacheco R."/>
            <person name="Padilla G."/>
            <person name="Ferreira P."/>
            <person name="Barriuso J."/>
            <person name="Kellner H."/>
            <person name="Castanera R."/>
            <person name="Alfaro M."/>
            <person name="Ramirez L."/>
            <person name="Pisabarro A.G."/>
            <person name="Kuo A."/>
            <person name="Tritt A."/>
            <person name="Lipzen A."/>
            <person name="He G."/>
            <person name="Yan M."/>
            <person name="Ng V."/>
            <person name="Cullen D."/>
            <person name="Martin F."/>
            <person name="Rosso M.-N."/>
            <person name="Henrissat B."/>
            <person name="Hibbett D."/>
            <person name="Martinez A.T."/>
            <person name="Grigoriev I.V."/>
        </authorList>
    </citation>
    <scope>NUCLEOTIDE SEQUENCE</scope>
    <source>
        <strain evidence="2">AH 44721</strain>
    </source>
</reference>
<dbReference type="InterPro" id="IPR029039">
    <property type="entry name" value="Flavoprotein-like_sf"/>
</dbReference>
<dbReference type="Gene3D" id="3.40.50.360">
    <property type="match status" value="1"/>
</dbReference>
<name>A0A9P5NBH3_GYMJU</name>
<dbReference type="EMBL" id="JADNYJ010000184">
    <property type="protein sequence ID" value="KAF8876306.1"/>
    <property type="molecule type" value="Genomic_DNA"/>
</dbReference>
<dbReference type="GO" id="GO:0005829">
    <property type="term" value="C:cytosol"/>
    <property type="evidence" value="ECO:0007669"/>
    <property type="project" value="TreeGrafter"/>
</dbReference>
<organism evidence="2 3">
    <name type="scientific">Gymnopilus junonius</name>
    <name type="common">Spectacular rustgill mushroom</name>
    <name type="synonym">Gymnopilus spectabilis subsp. junonius</name>
    <dbReference type="NCBI Taxonomy" id="109634"/>
    <lineage>
        <taxon>Eukaryota</taxon>
        <taxon>Fungi</taxon>
        <taxon>Dikarya</taxon>
        <taxon>Basidiomycota</taxon>
        <taxon>Agaricomycotina</taxon>
        <taxon>Agaricomycetes</taxon>
        <taxon>Agaricomycetidae</taxon>
        <taxon>Agaricales</taxon>
        <taxon>Agaricineae</taxon>
        <taxon>Hymenogastraceae</taxon>
        <taxon>Gymnopilus</taxon>
    </lineage>
</organism>
<dbReference type="GO" id="GO:0010181">
    <property type="term" value="F:FMN binding"/>
    <property type="evidence" value="ECO:0007669"/>
    <property type="project" value="TreeGrafter"/>
</dbReference>
<dbReference type="PANTHER" id="PTHR30543">
    <property type="entry name" value="CHROMATE REDUCTASE"/>
    <property type="match status" value="1"/>
</dbReference>
<dbReference type="AlphaFoldDB" id="A0A9P5NBH3"/>
<dbReference type="Proteomes" id="UP000724874">
    <property type="component" value="Unassembled WGS sequence"/>
</dbReference>
<dbReference type="PANTHER" id="PTHR30543:SF21">
    <property type="entry name" value="NAD(P)H-DEPENDENT FMN REDUCTASE LOT6"/>
    <property type="match status" value="1"/>
</dbReference>
<gene>
    <name evidence="2" type="ORF">CPB84DRAFT_1795916</name>
</gene>
<dbReference type="OrthoDB" id="68575at2759"/>
<feature type="domain" description="NADPH-dependent FMN reductase-like" evidence="1">
    <location>
        <begin position="7"/>
        <end position="151"/>
    </location>
</feature>